<proteinExistence type="predicted"/>
<dbReference type="RefSeq" id="WP_065076759.1">
    <property type="nucleotide sequence ID" value="NZ_LROS01000003.1"/>
</dbReference>
<sequence>MYCRNCGSKINDKAEYCTNCGCKPLNGNQFCQECWNWFAFLFGALWALTKGVWVSPLLAIMLSFFTYGFVGFIYACICGIRGNYMYYNVYVKNKQLLI</sequence>
<keyword evidence="1" id="KW-1133">Transmembrane helix</keyword>
<keyword evidence="3" id="KW-1185">Reference proteome</keyword>
<dbReference type="Proteomes" id="UP000093954">
    <property type="component" value="Unassembled WGS sequence"/>
</dbReference>
<dbReference type="PATRIC" id="fig|1353534.3.peg.333"/>
<evidence type="ECO:0008006" key="4">
    <source>
        <dbReference type="Google" id="ProtNLM"/>
    </source>
</evidence>
<protein>
    <recommendedName>
        <fullName evidence="4">Double zinc ribbon</fullName>
    </recommendedName>
</protein>
<name>A0A1A6B3A3_9CLOT</name>
<gene>
    <name evidence="2" type="ORF">CLRAG_03230</name>
</gene>
<evidence type="ECO:0000313" key="3">
    <source>
        <dbReference type="Proteomes" id="UP000093954"/>
    </source>
</evidence>
<keyword evidence="1" id="KW-0472">Membrane</keyword>
<dbReference type="EMBL" id="LROS01000003">
    <property type="protein sequence ID" value="OBR96814.1"/>
    <property type="molecule type" value="Genomic_DNA"/>
</dbReference>
<evidence type="ECO:0000313" key="2">
    <source>
        <dbReference type="EMBL" id="OBR96814.1"/>
    </source>
</evidence>
<feature type="transmembrane region" description="Helical" evidence="1">
    <location>
        <begin position="34"/>
        <end position="53"/>
    </location>
</feature>
<dbReference type="AlphaFoldDB" id="A0A1A6B3A3"/>
<feature type="transmembrane region" description="Helical" evidence="1">
    <location>
        <begin position="59"/>
        <end position="80"/>
    </location>
</feature>
<comment type="caution">
    <text evidence="2">The sequence shown here is derived from an EMBL/GenBank/DDBJ whole genome shotgun (WGS) entry which is preliminary data.</text>
</comment>
<reference evidence="2 3" key="1">
    <citation type="journal article" date="2012" name="Front. Microbiol.">
        <title>Draft Genome Sequence of the Virulent Strain 01-B526 of the Fish Pathogen Aeromonas salmonicida.</title>
        <authorList>
            <person name="Charette S.J."/>
            <person name="Brochu F."/>
            <person name="Boyle B."/>
            <person name="Filion G."/>
            <person name="Tanaka K.H."/>
            <person name="Derome N."/>
        </authorList>
    </citation>
    <scope>NUCLEOTIDE SEQUENCE [LARGE SCALE GENOMIC DNA]</scope>
    <source>
        <strain evidence="2 3">P11</strain>
    </source>
</reference>
<accession>A0A1A6B3A3</accession>
<keyword evidence="1" id="KW-0812">Transmembrane</keyword>
<organism evidence="2 3">
    <name type="scientific">Clostridium ragsdalei P11</name>
    <dbReference type="NCBI Taxonomy" id="1353534"/>
    <lineage>
        <taxon>Bacteria</taxon>
        <taxon>Bacillati</taxon>
        <taxon>Bacillota</taxon>
        <taxon>Clostridia</taxon>
        <taxon>Eubacteriales</taxon>
        <taxon>Clostridiaceae</taxon>
        <taxon>Clostridium</taxon>
    </lineage>
</organism>
<evidence type="ECO:0000256" key="1">
    <source>
        <dbReference type="SAM" id="Phobius"/>
    </source>
</evidence>